<name>A0A378KMS9_9GAMM</name>
<accession>A0A378KMS9</accession>
<proteinExistence type="predicted"/>
<evidence type="ECO:0000313" key="4">
    <source>
        <dbReference type="Proteomes" id="UP000254677"/>
    </source>
</evidence>
<dbReference type="EMBL" id="UGOA01000003">
    <property type="protein sequence ID" value="STX84875.1"/>
    <property type="molecule type" value="Genomic_DNA"/>
</dbReference>
<evidence type="ECO:0000259" key="2">
    <source>
        <dbReference type="Pfam" id="PF12477"/>
    </source>
</evidence>
<reference evidence="3 4" key="1">
    <citation type="submission" date="2018-06" db="EMBL/GenBank/DDBJ databases">
        <authorList>
            <consortium name="Pathogen Informatics"/>
            <person name="Doyle S."/>
        </authorList>
    </citation>
    <scope>NUCLEOTIDE SEQUENCE [LARGE SCALE GENOMIC DNA]</scope>
    <source>
        <strain evidence="3 4">NCTC13292</strain>
    </source>
</reference>
<feature type="domain" description="Type-F conjugative transfer system protein TraW N-terminal" evidence="2">
    <location>
        <begin position="8"/>
        <end position="32"/>
    </location>
</feature>
<evidence type="ECO:0000256" key="1">
    <source>
        <dbReference type="SAM" id="SignalP"/>
    </source>
</evidence>
<protein>
    <submittedName>
        <fullName evidence="3">Protein TraW</fullName>
    </submittedName>
</protein>
<organism evidence="3 4">
    <name type="scientific">Legionella donaldsonii</name>
    <dbReference type="NCBI Taxonomy" id="45060"/>
    <lineage>
        <taxon>Bacteria</taxon>
        <taxon>Pseudomonadati</taxon>
        <taxon>Pseudomonadota</taxon>
        <taxon>Gammaproteobacteria</taxon>
        <taxon>Legionellales</taxon>
        <taxon>Legionellaceae</taxon>
        <taxon>Legionella</taxon>
    </lineage>
</organism>
<evidence type="ECO:0000313" key="3">
    <source>
        <dbReference type="EMBL" id="STX84875.1"/>
    </source>
</evidence>
<dbReference type="InterPro" id="IPR025864">
    <property type="entry name" value="TraW_N_dom"/>
</dbReference>
<dbReference type="Proteomes" id="UP000254677">
    <property type="component" value="Unassembled WGS sequence"/>
</dbReference>
<sequence>MVKGLIVLPLILLAQSSPAKNLGHYGAIFPVAEEDIREVVFKRLTEMQASGELKRHQDKVTARIAKNTLRPKPLGLTVTNHPTTYRVNPSMVVNQDIRLPNGELIAKAGTTINPFTQIHYSKTLIFFNGDDAAQVSWVKRHYQDYAFVKFILTGGDIKEAAKRFGRIYFDQGGLLSRKLEVQHVPAVVVQDGLDWKITEIGVNDV</sequence>
<keyword evidence="1" id="KW-0732">Signal</keyword>
<dbReference type="InterPro" id="IPR014114">
    <property type="entry name" value="TraW"/>
</dbReference>
<keyword evidence="4" id="KW-1185">Reference proteome</keyword>
<feature type="signal peptide" evidence="1">
    <location>
        <begin position="1"/>
        <end position="19"/>
    </location>
</feature>
<dbReference type="RefSeq" id="WP_115222893.1">
    <property type="nucleotide sequence ID" value="NZ_UGOA01000003.1"/>
</dbReference>
<dbReference type="NCBIfam" id="TIGR02743">
    <property type="entry name" value="TraW"/>
    <property type="match status" value="1"/>
</dbReference>
<dbReference type="AlphaFoldDB" id="A0A378KMS9"/>
<feature type="chain" id="PRO_5016789140" evidence="1">
    <location>
        <begin position="20"/>
        <end position="205"/>
    </location>
</feature>
<gene>
    <name evidence="3" type="ORF">NCTC13292_03227</name>
</gene>
<dbReference type="OrthoDB" id="7171737at2"/>
<dbReference type="Pfam" id="PF12477">
    <property type="entry name" value="TraW_N"/>
    <property type="match status" value="1"/>
</dbReference>